<dbReference type="OrthoDB" id="2924818at2759"/>
<dbReference type="InterPro" id="IPR036568">
    <property type="entry name" value="GGCT-like_sf"/>
</dbReference>
<evidence type="ECO:0000313" key="7">
    <source>
        <dbReference type="Proteomes" id="UP000054270"/>
    </source>
</evidence>
<evidence type="ECO:0000256" key="3">
    <source>
        <dbReference type="PIRSR" id="PIRSR617939-1"/>
    </source>
</evidence>
<accession>A0A0D2LHB0</accession>
<evidence type="ECO:0000259" key="5">
    <source>
        <dbReference type="Pfam" id="PF06094"/>
    </source>
</evidence>
<dbReference type="Pfam" id="PF06094">
    <property type="entry name" value="GGACT"/>
    <property type="match status" value="1"/>
</dbReference>
<keyword evidence="7" id="KW-1185">Reference proteome</keyword>
<evidence type="ECO:0000256" key="4">
    <source>
        <dbReference type="PIRSR" id="PIRSR617939-2"/>
    </source>
</evidence>
<gene>
    <name evidence="6" type="ORF">HYPSUDRAFT_132104</name>
</gene>
<dbReference type="OMA" id="EVMRKSI"/>
<dbReference type="AlphaFoldDB" id="A0A0D2LHB0"/>
<dbReference type="InterPro" id="IPR017939">
    <property type="entry name" value="G-Glutamylcylcotransferase"/>
</dbReference>
<feature type="domain" description="Gamma-glutamylcyclotransferase AIG2-like" evidence="5">
    <location>
        <begin position="6"/>
        <end position="108"/>
    </location>
</feature>
<keyword evidence="2" id="KW-0456">Lyase</keyword>
<reference evidence="7" key="1">
    <citation type="submission" date="2014-04" db="EMBL/GenBank/DDBJ databases">
        <title>Evolutionary Origins and Diversification of the Mycorrhizal Mutualists.</title>
        <authorList>
            <consortium name="DOE Joint Genome Institute"/>
            <consortium name="Mycorrhizal Genomics Consortium"/>
            <person name="Kohler A."/>
            <person name="Kuo A."/>
            <person name="Nagy L.G."/>
            <person name="Floudas D."/>
            <person name="Copeland A."/>
            <person name="Barry K.W."/>
            <person name="Cichocki N."/>
            <person name="Veneault-Fourrey C."/>
            <person name="LaButti K."/>
            <person name="Lindquist E.A."/>
            <person name="Lipzen A."/>
            <person name="Lundell T."/>
            <person name="Morin E."/>
            <person name="Murat C."/>
            <person name="Riley R."/>
            <person name="Ohm R."/>
            <person name="Sun H."/>
            <person name="Tunlid A."/>
            <person name="Henrissat B."/>
            <person name="Grigoriev I.V."/>
            <person name="Hibbett D.S."/>
            <person name="Martin F."/>
        </authorList>
    </citation>
    <scope>NUCLEOTIDE SEQUENCE [LARGE SCALE GENOMIC DNA]</scope>
    <source>
        <strain evidence="7">FD-334 SS-4</strain>
    </source>
</reference>
<dbReference type="GO" id="GO:0003839">
    <property type="term" value="F:gamma-glutamylcyclotransferase activity"/>
    <property type="evidence" value="ECO:0007669"/>
    <property type="project" value="UniProtKB-EC"/>
</dbReference>
<dbReference type="Proteomes" id="UP000054270">
    <property type="component" value="Unassembled WGS sequence"/>
</dbReference>
<proteinExistence type="predicted"/>
<dbReference type="PANTHER" id="PTHR12935">
    <property type="entry name" value="GAMMA-GLUTAMYLCYCLOTRANSFERASE"/>
    <property type="match status" value="1"/>
</dbReference>
<dbReference type="CDD" id="cd06661">
    <property type="entry name" value="GGCT_like"/>
    <property type="match status" value="1"/>
</dbReference>
<evidence type="ECO:0000313" key="6">
    <source>
        <dbReference type="EMBL" id="KJA27012.1"/>
    </source>
</evidence>
<feature type="binding site" evidence="4">
    <location>
        <position position="119"/>
    </location>
    <ligand>
        <name>substrate</name>
    </ligand>
</feature>
<organism evidence="6 7">
    <name type="scientific">Hypholoma sublateritium (strain FD-334 SS-4)</name>
    <dbReference type="NCBI Taxonomy" id="945553"/>
    <lineage>
        <taxon>Eukaryota</taxon>
        <taxon>Fungi</taxon>
        <taxon>Dikarya</taxon>
        <taxon>Basidiomycota</taxon>
        <taxon>Agaricomycotina</taxon>
        <taxon>Agaricomycetes</taxon>
        <taxon>Agaricomycetidae</taxon>
        <taxon>Agaricales</taxon>
        <taxon>Agaricineae</taxon>
        <taxon>Strophariaceae</taxon>
        <taxon>Hypholoma</taxon>
    </lineage>
</organism>
<dbReference type="Gene3D" id="3.10.490.10">
    <property type="entry name" value="Gamma-glutamyl cyclotransferase-like"/>
    <property type="match status" value="1"/>
</dbReference>
<feature type="binding site" evidence="4">
    <location>
        <begin position="6"/>
        <end position="11"/>
    </location>
    <ligand>
        <name>substrate</name>
    </ligand>
</feature>
<protein>
    <recommendedName>
        <fullName evidence="1">gamma-glutamylcyclotransferase</fullName>
        <ecNumber evidence="1">4.3.2.9</ecNumber>
    </recommendedName>
</protein>
<dbReference type="STRING" id="945553.A0A0D2LHB0"/>
<dbReference type="InterPro" id="IPR009288">
    <property type="entry name" value="AIG2-like_dom"/>
</dbReference>
<name>A0A0D2LHB0_HYPSF</name>
<evidence type="ECO:0000256" key="2">
    <source>
        <dbReference type="ARBA" id="ARBA00023239"/>
    </source>
</evidence>
<sequence length="160" mass="18589">MSPTIYFGYGSNLWLDQMKRRCPDNNYVGIGVLADWKWIITVRGYANIIPSHGDVVYGLMYELTPADEHDLDIYEGSAYEKKILPVKLKRTKDTAEEVVRALIYIDMLRTEQSHPRKEYIYRMNMGIADALDEGVPADYIEKYLRPFIPPPDNEVLMHEN</sequence>
<dbReference type="PANTHER" id="PTHR12935:SF0">
    <property type="entry name" value="GAMMA-GLUTAMYLCYCLOTRANSFERASE"/>
    <property type="match status" value="1"/>
</dbReference>
<feature type="active site" description="Proton acceptor" evidence="3">
    <location>
        <position position="75"/>
    </location>
</feature>
<dbReference type="InterPro" id="IPR013024">
    <property type="entry name" value="GGCT-like"/>
</dbReference>
<evidence type="ECO:0000256" key="1">
    <source>
        <dbReference type="ARBA" id="ARBA00012346"/>
    </source>
</evidence>
<dbReference type="SUPFAM" id="SSF110857">
    <property type="entry name" value="Gamma-glutamyl cyclotransferase-like"/>
    <property type="match status" value="1"/>
</dbReference>
<dbReference type="EMBL" id="KN817525">
    <property type="protein sequence ID" value="KJA27012.1"/>
    <property type="molecule type" value="Genomic_DNA"/>
</dbReference>
<dbReference type="EC" id="4.3.2.9" evidence="1"/>